<evidence type="ECO:0000313" key="3">
    <source>
        <dbReference type="Proteomes" id="UP000320762"/>
    </source>
</evidence>
<gene>
    <name evidence="2" type="ORF">BD626DRAFT_117490</name>
</gene>
<evidence type="ECO:0000256" key="1">
    <source>
        <dbReference type="SAM" id="MobiDB-lite"/>
    </source>
</evidence>
<dbReference type="Proteomes" id="UP000320762">
    <property type="component" value="Unassembled WGS sequence"/>
</dbReference>
<name>A0A550CUQ5_9AGAR</name>
<reference evidence="2 3" key="1">
    <citation type="journal article" date="2019" name="New Phytol.">
        <title>Comparative genomics reveals unique wood-decay strategies and fruiting body development in the Schizophyllaceae.</title>
        <authorList>
            <person name="Almasi E."/>
            <person name="Sahu N."/>
            <person name="Krizsan K."/>
            <person name="Balint B."/>
            <person name="Kovacs G.M."/>
            <person name="Kiss B."/>
            <person name="Cseklye J."/>
            <person name="Drula E."/>
            <person name="Henrissat B."/>
            <person name="Nagy I."/>
            <person name="Chovatia M."/>
            <person name="Adam C."/>
            <person name="LaButti K."/>
            <person name="Lipzen A."/>
            <person name="Riley R."/>
            <person name="Grigoriev I.V."/>
            <person name="Nagy L.G."/>
        </authorList>
    </citation>
    <scope>NUCLEOTIDE SEQUENCE [LARGE SCALE GENOMIC DNA]</scope>
    <source>
        <strain evidence="2 3">NL-1724</strain>
    </source>
</reference>
<comment type="caution">
    <text evidence="2">The sequence shown here is derived from an EMBL/GenBank/DDBJ whole genome shotgun (WGS) entry which is preliminary data.</text>
</comment>
<proteinExistence type="predicted"/>
<dbReference type="AlphaFoldDB" id="A0A550CUQ5"/>
<organism evidence="2 3">
    <name type="scientific">Schizophyllum amplum</name>
    <dbReference type="NCBI Taxonomy" id="97359"/>
    <lineage>
        <taxon>Eukaryota</taxon>
        <taxon>Fungi</taxon>
        <taxon>Dikarya</taxon>
        <taxon>Basidiomycota</taxon>
        <taxon>Agaricomycotina</taxon>
        <taxon>Agaricomycetes</taxon>
        <taxon>Agaricomycetidae</taxon>
        <taxon>Agaricales</taxon>
        <taxon>Schizophyllaceae</taxon>
        <taxon>Schizophyllum</taxon>
    </lineage>
</organism>
<protein>
    <submittedName>
        <fullName evidence="2">Uncharacterized protein</fullName>
    </submittedName>
</protein>
<evidence type="ECO:0000313" key="2">
    <source>
        <dbReference type="EMBL" id="TRM68523.1"/>
    </source>
</evidence>
<dbReference type="EMBL" id="VDMD01000002">
    <property type="protein sequence ID" value="TRM68523.1"/>
    <property type="molecule type" value="Genomic_DNA"/>
</dbReference>
<feature type="region of interest" description="Disordered" evidence="1">
    <location>
        <begin position="185"/>
        <end position="214"/>
    </location>
</feature>
<accession>A0A550CUQ5</accession>
<keyword evidence="3" id="KW-1185">Reference proteome</keyword>
<sequence>MTASGWSTDFQVARDQHGGLLFPPLIVNLAAPSLSSRNCRSCLCIQTSLCAPRQHLGNTRVSIAGLSSGDQQATEGSRSREECHYIAHLPSSHQRYIRYGRCNYIEPIQYRPFKWCPNNQRVIPQVSDPNGCTVTTHKASSCPPSARPRRKSQYRPAQCLYLRRPEILDQCIMIPVGLPALRRSQRSTHRSNAETHLVDPARPPASYARNLSPSSARRRSLFIRRWPAAPPT</sequence>